<accession>N2AD91</accession>
<dbReference type="PATRIC" id="fig|1235802.3.peg.3568"/>
<gene>
    <name evidence="1" type="ORF">C823_03379</name>
</gene>
<proteinExistence type="predicted"/>
<dbReference type="eggNOG" id="COG2931">
    <property type="taxonomic scope" value="Bacteria"/>
</dbReference>
<dbReference type="EMBL" id="AQFT01000100">
    <property type="protein sequence ID" value="EMZ24115.1"/>
    <property type="molecule type" value="Genomic_DNA"/>
</dbReference>
<evidence type="ECO:0000313" key="2">
    <source>
        <dbReference type="Proteomes" id="UP000012589"/>
    </source>
</evidence>
<keyword evidence="2" id="KW-1185">Reference proteome</keyword>
<dbReference type="NCBIfam" id="TIGR03721">
    <property type="entry name" value="exospore_TM"/>
    <property type="match status" value="1"/>
</dbReference>
<dbReference type="OrthoDB" id="1685113at2"/>
<dbReference type="STRING" id="1235802.C823_03379"/>
<dbReference type="AlphaFoldDB" id="N2AD91"/>
<dbReference type="InterPro" id="IPR021210">
    <property type="entry name" value="Exosporium_BclB"/>
</dbReference>
<comment type="caution">
    <text evidence="1">The sequence shown here is derived from an EMBL/GenBank/DDBJ whole genome shotgun (WGS) entry which is preliminary data.</text>
</comment>
<name>N2AD91_9FIRM</name>
<sequence length="169" mass="16733">MIPFASGLPITLTTIAGGLAGLPAFVGFGSSAQGLTLLGSTIDITNASGTLSNFAFQVPRAGVITSFSAFFSTTAALSLVGSTVTVTAQIYQSATPNNVFSPIAGTLISLSPSLSGIISIGTLLNGALTGLNILVTAQTRLMLVFSASASGLTLLNTVAGYASAGLSIN</sequence>
<protein>
    <submittedName>
        <fullName evidence="1">BclB domain-containing protein</fullName>
    </submittedName>
</protein>
<organism evidence="1 2">
    <name type="scientific">Eubacterium plexicaudatum ASF492</name>
    <dbReference type="NCBI Taxonomy" id="1235802"/>
    <lineage>
        <taxon>Bacteria</taxon>
        <taxon>Bacillati</taxon>
        <taxon>Bacillota</taxon>
        <taxon>Clostridia</taxon>
        <taxon>Eubacteriales</taxon>
        <taxon>Eubacteriaceae</taxon>
        <taxon>Eubacterium</taxon>
    </lineage>
</organism>
<evidence type="ECO:0000313" key="1">
    <source>
        <dbReference type="EMBL" id="EMZ24115.1"/>
    </source>
</evidence>
<reference evidence="1 2" key="1">
    <citation type="journal article" date="2014" name="Genome Announc.">
        <title>Draft genome sequences of the altered schaedler flora, a defined bacterial community from gnotobiotic mice.</title>
        <authorList>
            <person name="Wannemuehler M.J."/>
            <person name="Overstreet A.M."/>
            <person name="Ward D.V."/>
            <person name="Phillips G.J."/>
        </authorList>
    </citation>
    <scope>NUCLEOTIDE SEQUENCE [LARGE SCALE GENOMIC DNA]</scope>
    <source>
        <strain evidence="1 2">ASF492</strain>
    </source>
</reference>
<dbReference type="HOGENOM" id="CLU_001074_11_2_9"/>
<dbReference type="Proteomes" id="UP000012589">
    <property type="component" value="Unassembled WGS sequence"/>
</dbReference>